<dbReference type="Pfam" id="PF10613">
    <property type="entry name" value="Lig_chan-Glu_bd"/>
    <property type="match status" value="1"/>
</dbReference>
<evidence type="ECO:0000313" key="16">
    <source>
        <dbReference type="Proteomes" id="UP001054945"/>
    </source>
</evidence>
<evidence type="ECO:0000256" key="13">
    <source>
        <dbReference type="SAM" id="Phobius"/>
    </source>
</evidence>
<keyword evidence="4 13" id="KW-0812">Transmembrane</keyword>
<evidence type="ECO:0000256" key="9">
    <source>
        <dbReference type="ARBA" id="ARBA00023170"/>
    </source>
</evidence>
<evidence type="ECO:0000256" key="8">
    <source>
        <dbReference type="ARBA" id="ARBA00023136"/>
    </source>
</evidence>
<name>A0AAV4QQ42_CAEEX</name>
<keyword evidence="10" id="KW-0325">Glycoprotein</keyword>
<evidence type="ECO:0000313" key="15">
    <source>
        <dbReference type="EMBL" id="GIY11041.1"/>
    </source>
</evidence>
<dbReference type="GO" id="GO:0015276">
    <property type="term" value="F:ligand-gated monoatomic ion channel activity"/>
    <property type="evidence" value="ECO:0007669"/>
    <property type="project" value="InterPro"/>
</dbReference>
<keyword evidence="9" id="KW-0675">Receptor</keyword>
<keyword evidence="3" id="KW-1003">Cell membrane</keyword>
<keyword evidence="5 13" id="KW-1133">Transmembrane helix</keyword>
<organism evidence="15 16">
    <name type="scientific">Caerostris extrusa</name>
    <name type="common">Bark spider</name>
    <name type="synonym">Caerostris bankana</name>
    <dbReference type="NCBI Taxonomy" id="172846"/>
    <lineage>
        <taxon>Eukaryota</taxon>
        <taxon>Metazoa</taxon>
        <taxon>Ecdysozoa</taxon>
        <taxon>Arthropoda</taxon>
        <taxon>Chelicerata</taxon>
        <taxon>Arachnida</taxon>
        <taxon>Araneae</taxon>
        <taxon>Araneomorphae</taxon>
        <taxon>Entelegynae</taxon>
        <taxon>Araneoidea</taxon>
        <taxon>Araneidae</taxon>
        <taxon>Caerostris</taxon>
    </lineage>
</organism>
<evidence type="ECO:0000256" key="11">
    <source>
        <dbReference type="ARBA" id="ARBA00023286"/>
    </source>
</evidence>
<keyword evidence="8 13" id="KW-0472">Membrane</keyword>
<evidence type="ECO:0000259" key="14">
    <source>
        <dbReference type="SMART" id="SM00918"/>
    </source>
</evidence>
<evidence type="ECO:0000256" key="6">
    <source>
        <dbReference type="ARBA" id="ARBA00023054"/>
    </source>
</evidence>
<evidence type="ECO:0000256" key="3">
    <source>
        <dbReference type="ARBA" id="ARBA00022475"/>
    </source>
</evidence>
<dbReference type="EMBL" id="BPLR01006596">
    <property type="protein sequence ID" value="GIY11041.1"/>
    <property type="molecule type" value="Genomic_DNA"/>
</dbReference>
<keyword evidence="11" id="KW-1071">Ligand-gated ion channel</keyword>
<keyword evidence="2" id="KW-0813">Transport</keyword>
<evidence type="ECO:0000256" key="5">
    <source>
        <dbReference type="ARBA" id="ARBA00022989"/>
    </source>
</evidence>
<gene>
    <name evidence="15" type="primary">AVEN_89041_1</name>
    <name evidence="15" type="ORF">CEXT_753341</name>
</gene>
<keyword evidence="7" id="KW-0406">Ion transport</keyword>
<proteinExistence type="predicted"/>
<dbReference type="InterPro" id="IPR052192">
    <property type="entry name" value="Insect_Ionotropic_Sensory_Rcpt"/>
</dbReference>
<evidence type="ECO:0000256" key="1">
    <source>
        <dbReference type="ARBA" id="ARBA00004651"/>
    </source>
</evidence>
<dbReference type="AlphaFoldDB" id="A0AAV4QQ42"/>
<protein>
    <submittedName>
        <fullName evidence="15">Lig_chan-Glu_bd domain-containing protein</fullName>
    </submittedName>
</protein>
<dbReference type="GO" id="GO:0005886">
    <property type="term" value="C:plasma membrane"/>
    <property type="evidence" value="ECO:0007669"/>
    <property type="project" value="UniProtKB-SubCell"/>
</dbReference>
<evidence type="ECO:0000256" key="12">
    <source>
        <dbReference type="ARBA" id="ARBA00023303"/>
    </source>
</evidence>
<dbReference type="FunFam" id="3.40.190.10:FF:000078">
    <property type="entry name" value="glutamate receptor ionotropic, NMDA 3B"/>
    <property type="match status" value="1"/>
</dbReference>
<feature type="domain" description="Ionotropic glutamate receptor L-glutamate and glycine-binding" evidence="14">
    <location>
        <begin position="60"/>
        <end position="120"/>
    </location>
</feature>
<dbReference type="GO" id="GO:0043226">
    <property type="term" value="C:organelle"/>
    <property type="evidence" value="ECO:0007669"/>
    <property type="project" value="UniProtKB-ARBA"/>
</dbReference>
<comment type="caution">
    <text evidence="15">The sequence shown here is derived from an EMBL/GenBank/DDBJ whole genome shotgun (WGS) entry which is preliminary data.</text>
</comment>
<evidence type="ECO:0000256" key="2">
    <source>
        <dbReference type="ARBA" id="ARBA00022448"/>
    </source>
</evidence>
<dbReference type="PANTHER" id="PTHR42643:SF30">
    <property type="entry name" value="IONOTROPIC RECEPTOR 40A-RELATED"/>
    <property type="match status" value="1"/>
</dbReference>
<keyword evidence="16" id="KW-1185">Reference proteome</keyword>
<reference evidence="15 16" key="1">
    <citation type="submission" date="2021-06" db="EMBL/GenBank/DDBJ databases">
        <title>Caerostris extrusa draft genome.</title>
        <authorList>
            <person name="Kono N."/>
            <person name="Arakawa K."/>
        </authorList>
    </citation>
    <scope>NUCLEOTIDE SEQUENCE [LARGE SCALE GENOMIC DNA]</scope>
</reference>
<comment type="subcellular location">
    <subcellularLocation>
        <location evidence="1">Cell membrane</location>
        <topology evidence="1">Multi-pass membrane protein</topology>
    </subcellularLocation>
</comment>
<dbReference type="SUPFAM" id="SSF53850">
    <property type="entry name" value="Periplasmic binding protein-like II"/>
    <property type="match status" value="1"/>
</dbReference>
<dbReference type="PANTHER" id="PTHR42643">
    <property type="entry name" value="IONOTROPIC RECEPTOR 20A-RELATED"/>
    <property type="match status" value="1"/>
</dbReference>
<feature type="transmembrane region" description="Helical" evidence="13">
    <location>
        <begin position="167"/>
        <end position="190"/>
    </location>
</feature>
<keyword evidence="6" id="KW-0175">Coiled coil</keyword>
<dbReference type="Proteomes" id="UP001054945">
    <property type="component" value="Unassembled WGS sequence"/>
</dbReference>
<keyword evidence="12" id="KW-0407">Ion channel</keyword>
<evidence type="ECO:0000256" key="7">
    <source>
        <dbReference type="ARBA" id="ARBA00023065"/>
    </source>
</evidence>
<sequence length="206" mass="23456">MFLVKCPCAIVPAIPIPKLHIKPQYINAFRKTCMSFLFQVAVFIMGFPRIIKVSALSGEPIFVFNKTLSGTSVWGIEGKFLEILASKLNFQYEIISPEDGKWGSLMENGTWSGIIGMVARGEADMGLTYLAIMEDRSKFVDFSTPYYSFGRTFVTDKPGISPKYAVFLYPFSLDVWILFFIFLVISPYILQKWISAKDLFHFAYLM</sequence>
<dbReference type="Gene3D" id="3.40.190.10">
    <property type="entry name" value="Periplasmic binding protein-like II"/>
    <property type="match status" value="1"/>
</dbReference>
<dbReference type="SMART" id="SM00918">
    <property type="entry name" value="Lig_chan-Glu_bd"/>
    <property type="match status" value="1"/>
</dbReference>
<accession>A0AAV4QQ42</accession>
<dbReference type="InterPro" id="IPR019594">
    <property type="entry name" value="Glu/Gly-bd"/>
</dbReference>
<evidence type="ECO:0000256" key="10">
    <source>
        <dbReference type="ARBA" id="ARBA00023180"/>
    </source>
</evidence>
<evidence type="ECO:0000256" key="4">
    <source>
        <dbReference type="ARBA" id="ARBA00022692"/>
    </source>
</evidence>